<dbReference type="PANTHER" id="PTHR30531:SF12">
    <property type="entry name" value="FLAGELLAR BIOSYNTHETIC PROTEIN FLHB"/>
    <property type="match status" value="1"/>
</dbReference>
<comment type="caution">
    <text evidence="1">The sequence shown here is derived from an EMBL/GenBank/DDBJ whole genome shotgun (WGS) entry which is preliminary data.</text>
</comment>
<reference evidence="1 2" key="1">
    <citation type="journal article" date="2022" name="Genome Biol. Evol.">
        <title>Host diet, physiology and behaviors set the stage for Lachnospiraceae cladogenesis.</title>
        <authorList>
            <person name="Vera-Ponce De Leon A."/>
            <person name="Schneider M."/>
            <person name="Jahnes B.C."/>
            <person name="Sadowski V."/>
            <person name="Camuy-Velez L.A."/>
            <person name="Duan J."/>
            <person name="Sabree Z.L."/>
        </authorList>
    </citation>
    <scope>NUCLEOTIDE SEQUENCE [LARGE SCALE GENOMIC DNA]</scope>
    <source>
        <strain evidence="1 2">PAL227</strain>
    </source>
</reference>
<organism evidence="1 2">
    <name type="scientific">Ohessyouella blattaphilus</name>
    <dbReference type="NCBI Taxonomy" id="2949333"/>
    <lineage>
        <taxon>Bacteria</taxon>
        <taxon>Bacillati</taxon>
        <taxon>Bacillota</taxon>
        <taxon>Clostridia</taxon>
        <taxon>Lachnospirales</taxon>
        <taxon>Lachnospiraceae</taxon>
        <taxon>Ohessyouella</taxon>
    </lineage>
</organism>
<gene>
    <name evidence="1" type="ORF">NK118_02485</name>
</gene>
<dbReference type="RefSeq" id="WP_262068017.1">
    <property type="nucleotide sequence ID" value="NZ_JAMXOC010000002.1"/>
</dbReference>
<dbReference type="PANTHER" id="PTHR30531">
    <property type="entry name" value="FLAGELLAR BIOSYNTHETIC PROTEIN FLHB"/>
    <property type="match status" value="1"/>
</dbReference>
<proteinExistence type="predicted"/>
<keyword evidence="2" id="KW-1185">Reference proteome</keyword>
<dbReference type="PRINTS" id="PR00950">
    <property type="entry name" value="TYPE3IMSPROT"/>
</dbReference>
<dbReference type="InterPro" id="IPR006135">
    <property type="entry name" value="T3SS_substrate_exporter"/>
</dbReference>
<evidence type="ECO:0000313" key="1">
    <source>
        <dbReference type="EMBL" id="MCP1109110.1"/>
    </source>
</evidence>
<protein>
    <submittedName>
        <fullName evidence="1">EscU/YscU/HrcU family type III secretion system export apparatus switch protein</fullName>
    </submittedName>
</protein>
<sequence>MSEYNSKHKAVALNYDTEKNMAPVIVASGMGYVAEEMLKVAAEAGVPIYEDNSLATLLTQLELGMEIPEELYQVVIDIYLYFLDFQEE</sequence>
<dbReference type="Gene3D" id="3.40.1690.10">
    <property type="entry name" value="secretion proteins EscU"/>
    <property type="match status" value="1"/>
</dbReference>
<name>A0ABT1EEI0_9FIRM</name>
<dbReference type="InterPro" id="IPR029025">
    <property type="entry name" value="T3SS_substrate_exporter_C"/>
</dbReference>
<dbReference type="SUPFAM" id="SSF160544">
    <property type="entry name" value="EscU C-terminal domain-like"/>
    <property type="match status" value="1"/>
</dbReference>
<dbReference type="Proteomes" id="UP001523565">
    <property type="component" value="Unassembled WGS sequence"/>
</dbReference>
<evidence type="ECO:0000313" key="2">
    <source>
        <dbReference type="Proteomes" id="UP001523565"/>
    </source>
</evidence>
<dbReference type="EMBL" id="JAMZFV010000002">
    <property type="protein sequence ID" value="MCP1109110.1"/>
    <property type="molecule type" value="Genomic_DNA"/>
</dbReference>
<dbReference type="Pfam" id="PF01312">
    <property type="entry name" value="Bac_export_2"/>
    <property type="match status" value="1"/>
</dbReference>
<accession>A0ABT1EEI0</accession>